<evidence type="ECO:0000256" key="2">
    <source>
        <dbReference type="SAM" id="Phobius"/>
    </source>
</evidence>
<evidence type="ECO:0000313" key="5">
    <source>
        <dbReference type="EMBL" id="CAK91671.1"/>
    </source>
</evidence>
<dbReference type="RefSeq" id="XP_001459068.1">
    <property type="nucleotide sequence ID" value="XM_001459031.1"/>
</dbReference>
<dbReference type="SMART" id="SM00261">
    <property type="entry name" value="FU"/>
    <property type="match status" value="16"/>
</dbReference>
<feature type="compositionally biased region" description="Low complexity" evidence="1">
    <location>
        <begin position="2208"/>
        <end position="2237"/>
    </location>
</feature>
<feature type="domain" description="EGF-like" evidence="4">
    <location>
        <begin position="792"/>
        <end position="820"/>
    </location>
</feature>
<dbReference type="eggNOG" id="KOG3525">
    <property type="taxonomic scope" value="Eukaryota"/>
</dbReference>
<feature type="signal peptide" evidence="3">
    <location>
        <begin position="1"/>
        <end position="16"/>
    </location>
</feature>
<organism evidence="5 6">
    <name type="scientific">Paramecium tetraurelia</name>
    <dbReference type="NCBI Taxonomy" id="5888"/>
    <lineage>
        <taxon>Eukaryota</taxon>
        <taxon>Sar</taxon>
        <taxon>Alveolata</taxon>
        <taxon>Ciliophora</taxon>
        <taxon>Intramacronucleata</taxon>
        <taxon>Oligohymenophorea</taxon>
        <taxon>Peniculida</taxon>
        <taxon>Parameciidae</taxon>
        <taxon>Paramecium</taxon>
    </lineage>
</organism>
<dbReference type="EMBL" id="CT868664">
    <property type="protein sequence ID" value="CAK91671.1"/>
    <property type="molecule type" value="Genomic_DNA"/>
</dbReference>
<feature type="domain" description="EGF-like" evidence="4">
    <location>
        <begin position="703"/>
        <end position="742"/>
    </location>
</feature>
<feature type="domain" description="EGF-like" evidence="4">
    <location>
        <begin position="602"/>
        <end position="648"/>
    </location>
</feature>
<dbReference type="InParanoid" id="A0E8Q4"/>
<keyword evidence="2" id="KW-0472">Membrane</keyword>
<keyword evidence="3" id="KW-0732">Signal</keyword>
<evidence type="ECO:0000313" key="6">
    <source>
        <dbReference type="Proteomes" id="UP000000600"/>
    </source>
</evidence>
<feature type="transmembrane region" description="Helical" evidence="2">
    <location>
        <begin position="2360"/>
        <end position="2381"/>
    </location>
</feature>
<feature type="domain" description="EGF-like" evidence="4">
    <location>
        <begin position="1118"/>
        <end position="1160"/>
    </location>
</feature>
<feature type="domain" description="EGF-like" evidence="4">
    <location>
        <begin position="649"/>
        <end position="678"/>
    </location>
</feature>
<feature type="domain" description="EGF-like" evidence="4">
    <location>
        <begin position="500"/>
        <end position="530"/>
    </location>
</feature>
<gene>
    <name evidence="5" type="ORF">GSPATT00024400001</name>
</gene>
<feature type="chain" id="PRO_5002624271" description="EGF-like domain-containing protein" evidence="3">
    <location>
        <begin position="17"/>
        <end position="2513"/>
    </location>
</feature>
<keyword evidence="2" id="KW-1133">Transmembrane helix</keyword>
<proteinExistence type="predicted"/>
<evidence type="ECO:0000259" key="4">
    <source>
        <dbReference type="SMART" id="SM00181"/>
    </source>
</evidence>
<feature type="domain" description="EGF-like" evidence="4">
    <location>
        <begin position="994"/>
        <end position="1031"/>
    </location>
</feature>
<evidence type="ECO:0000256" key="3">
    <source>
        <dbReference type="SAM" id="SignalP"/>
    </source>
</evidence>
<sequence length="2513" mass="282442">MKFLFILITNLYQVMTQSYTLVKSDLVTTGAHTWVDEASAALAITATMCSSLKQPYVTITSDLAKSISNQYVVNNKDHEIYIKIIVAGTWEGDSLAIKSGTTTITTQQLTTTTQLIESYCSLSNVKVLVFKVQVLKTTLLTSGSDYILKLVISIPTLNNNTKKKTIYVGPVLIYEIGPTVASPYTYVQNQQFYYFTSPSQNPNTVLPKFSYTSINAISSQKYDLLTFGGSAANFIIGGYRRWNTGTITFTQTLDIHYKIKLSFYVYAFDTSTILTSANLIITINGPSGSIVIPDTSISRIQAGNLYGNSGTDSVYFVDYEVNHENTNLQITIQITTPIDLGITNFYLLSKNCPQYCQACKAEGTCDACSSVDNRNLVTCQCNEQYYEDLVDHTCKACDYRCAKCVYDATDVKGKCQLCKYGFDINNKCQTCIYSYQFENTAAVKCENCLPCCLTCSGRTDKDCLTFKKPYMIMPDNQAVLSCPSNYYTIQQTVDRTLCVMCDISCKTCADTQSKCTSCDPGYDLLFNQCLLACPIKTYRLNKDCTPCPDPKCENCSESQCLLCQANTYMSRISKLCISPCDTGYYGDDVTRSCKKCHQTCKECNNPLFTQCKICPDNTYMLVLDSSSVTGICYKVCKEGYYPSGKFCAPCYQGCQFCTSPTVCQTCVAGYYLYNDFCVETCPSNMYPNQYVQKCLKCNAACIECTGGENYQCLTCSGGLLQFSGKCYPICPIGTVAVNGICQSCALNCDICVGTNIYDCTQCSTQKYILNGQCYDTCPPSYQGNIQTFTCEFCIDNCDVCVSSSCKLCQSGYFFQDGQCLSSCYDGYYKSNDDRKCQKCNFICKTCSGPDTDDCLTCPSSYFFYFNNCLPECPEGYYGAAANICTQCDPTCLACYGPLFDNCTTCPTTSYIYQSKCLTVCPNGTYASDTYQACMPCHSSCLTCQGGSSYDCLTCPVYIERMQCVTSCSVGYTLTGVECHPLIAISIPCDPQCATCALQSSNCLTCQPSRQQNKPQCTCLKGYYDVGTVNCLPCDHKCATCKVQADNCVTCRGNRFTSVCRCPDYYYEDGVSNDCPKCNYKCELCVNNICTTCADRRQNVPQCTCPDGFYDNLSPICQPCSDVCTTCSEIADKCITCSGIRENPPFCTCPSGYFDYSGQCIKCAFECGDCDSNGCISCKGNMNGPFVGKCICKDGYSRKSVGSVFCTNCNMGVPYSILTSGLYKIKIDFGGPLDLLDPTKTGCDQYFQASSLSTLGTNPICIIDDTTIIVTLGKYSTINIGHSFAFGTGFKLKICTTGFSVFQPSNLIIDPAVSNEENLPYINFVAQQPKTICEPVVIKYSLGNTGSRNLDVFSWTLTQPANYVNAQLDTIINSITPAKTSDTNITIPRLVLKPYTTFSFDIHLRNFLALDAQNTYFIQTLGPAQVSIQIPDVQNTFYRYETTQLNFTFIYTNCTLTTEMSDTVHVLIKLDTLTLAEYNQAFFFQMSSAFDFEVPIDPYILEVGSNNITVTISVPSQLLSTTVFLNQEISEGTLVIKVSGGNRQVGDVAIVILTASAIDQDINPKESDPFQYVFSWTCFDVLKGYECLDLYGKLLKYPNGKSVTIYANELSQYNSYVFSASSTKGNKQATGKSMIQIVEVDVPQLQSANETEEAETMAKTFNYYDEVQLAFSYSLANPDNLFYSATIIYDQVSVKSFKFYSLTFKFRLLDYFSDLNSIKGNEITLRTSVYNPTYVMPSLRSIILTYNLPPMNCSLVFNNPGDIIYELKTYVNISIAQCEDEDQPLEYKVLLYNDKDMYDYDFSIGKFINNINILDYQSNSTMLFKLPFVGPKQSVNFTSFLVFMIKDKRDGISNLTTPIVITKNFEINQTLLTQMIDHSENIEDTLQTQDLVVSRVVQMDNCSQFKYDLIRKNDLIAQNDLPIDQQNLILNQMIQLINDKEVSKQFKVQLYSLDSFDSIIQSNFEKLKALQLDSQSTLQQQSYINNYYKYFDLFSSLISNSEYFNTTNEQVLGYIENLKTQLIDLTLLNSDGFTIENDQATLQVKKASYKVINEIAGNILKEETVFRLLESVEDSSSYQYYFNKFIVNPYLNEESFPKSDSFGAEVIYLRVIDELTKINAVMLQPYTYTFIVDEDYANKRTICIQKLFEIWTSKDIETTLINKSAISCKISYFNPFTIVINSTLDNNTNNNNTNNNSNSTTDDTDDTDNNNNNSTDNTNNTNTNTNTNTTNNSNNNSKLDNTSDTLLISEPFFIYLICIGSITLLFAFFAHYKDTQFAKVYNHKKSQSEIIITNQKEETPDMKKSEIFNFKESKHQDEQHSPSLRNITKPTSFKKFKLILLNFHTLVSIFYRDEAYRKISYFNYVLRFLFIQLSIFITYIYFQFNYQLALVFLLTPLAFSIYTFLMNIPLKNQKFIILKLIVTILSLAIIGLSIYRVVYYITDGNEYNLTTITFFLASSIVYDNLVYNLIVIMILFMMTIKEGGVSLWIIKMMQSADQELIMIHYPNSDAIKQQ</sequence>
<feature type="domain" description="EGF-like" evidence="4">
    <location>
        <begin position="396"/>
        <end position="429"/>
    </location>
</feature>
<dbReference type="HOGENOM" id="CLU_000518_0_0_1"/>
<feature type="domain" description="EGF-like" evidence="4">
    <location>
        <begin position="1076"/>
        <end position="1117"/>
    </location>
</feature>
<feature type="domain" description="EGF-like" evidence="4">
    <location>
        <begin position="743"/>
        <end position="791"/>
    </location>
</feature>
<reference evidence="5 6" key="1">
    <citation type="journal article" date="2006" name="Nature">
        <title>Global trends of whole-genome duplications revealed by the ciliate Paramecium tetraurelia.</title>
        <authorList>
            <consortium name="Genoscope"/>
            <person name="Aury J.-M."/>
            <person name="Jaillon O."/>
            <person name="Duret L."/>
            <person name="Noel B."/>
            <person name="Jubin C."/>
            <person name="Porcel B.M."/>
            <person name="Segurens B."/>
            <person name="Daubin V."/>
            <person name="Anthouard V."/>
            <person name="Aiach N."/>
            <person name="Arnaiz O."/>
            <person name="Billaut A."/>
            <person name="Beisson J."/>
            <person name="Blanc I."/>
            <person name="Bouhouche K."/>
            <person name="Camara F."/>
            <person name="Duharcourt S."/>
            <person name="Guigo R."/>
            <person name="Gogendeau D."/>
            <person name="Katinka M."/>
            <person name="Keller A.-M."/>
            <person name="Kissmehl R."/>
            <person name="Klotz C."/>
            <person name="Koll F."/>
            <person name="Le Moue A."/>
            <person name="Lepere C."/>
            <person name="Malinsky S."/>
            <person name="Nowacki M."/>
            <person name="Nowak J.K."/>
            <person name="Plattner H."/>
            <person name="Poulain J."/>
            <person name="Ruiz F."/>
            <person name="Serrano V."/>
            <person name="Zagulski M."/>
            <person name="Dessen P."/>
            <person name="Betermier M."/>
            <person name="Weissenbach J."/>
            <person name="Scarpelli C."/>
            <person name="Schachter V."/>
            <person name="Sperling L."/>
            <person name="Meyer E."/>
            <person name="Cohen J."/>
            <person name="Wincker P."/>
        </authorList>
    </citation>
    <scope>NUCLEOTIDE SEQUENCE [LARGE SCALE GENOMIC DNA]</scope>
    <source>
        <strain evidence="5 6">Stock d4-2</strain>
    </source>
</reference>
<dbReference type="InterPro" id="IPR009030">
    <property type="entry name" value="Growth_fac_rcpt_cys_sf"/>
</dbReference>
<feature type="domain" description="EGF-like" evidence="4">
    <location>
        <begin position="1165"/>
        <end position="1206"/>
    </location>
</feature>
<evidence type="ECO:0000256" key="1">
    <source>
        <dbReference type="SAM" id="MobiDB-lite"/>
    </source>
</evidence>
<dbReference type="CDD" id="cd00064">
    <property type="entry name" value="FU"/>
    <property type="match status" value="8"/>
</dbReference>
<feature type="transmembrane region" description="Helical" evidence="2">
    <location>
        <begin position="2251"/>
        <end position="2271"/>
    </location>
</feature>
<dbReference type="SMART" id="SM00181">
    <property type="entry name" value="EGF"/>
    <property type="match status" value="14"/>
</dbReference>
<feature type="domain" description="EGF-like" evidence="4">
    <location>
        <begin position="554"/>
        <end position="594"/>
    </location>
</feature>
<dbReference type="Proteomes" id="UP000000600">
    <property type="component" value="Unassembled WGS sequence"/>
</dbReference>
<dbReference type="OMA" id="FAFFAHY"/>
<keyword evidence="2" id="KW-0812">Transmembrane</keyword>
<keyword evidence="6" id="KW-1185">Reference proteome</keyword>
<protein>
    <recommendedName>
        <fullName evidence="4">EGF-like domain-containing protein</fullName>
    </recommendedName>
</protein>
<dbReference type="InterPro" id="IPR006212">
    <property type="entry name" value="Furin_repeat"/>
</dbReference>
<feature type="compositionally biased region" description="Low complexity" evidence="1">
    <location>
        <begin position="2186"/>
        <end position="2200"/>
    </location>
</feature>
<dbReference type="OrthoDB" id="292663at2759"/>
<dbReference type="InterPro" id="IPR000742">
    <property type="entry name" value="EGF"/>
</dbReference>
<name>A0E8Q4_PARTE</name>
<dbReference type="Gene3D" id="2.10.220.10">
    <property type="entry name" value="Hormone Receptor, Insulin-like Growth Factor Receptor 1, Chain A, domain 2"/>
    <property type="match status" value="6"/>
</dbReference>
<accession>A0E8Q4</accession>
<dbReference type="GeneID" id="5044853"/>
<feature type="region of interest" description="Disordered" evidence="1">
    <location>
        <begin position="2186"/>
        <end position="2237"/>
    </location>
</feature>
<feature type="transmembrane region" description="Helical" evidence="2">
    <location>
        <begin position="2416"/>
        <end position="2440"/>
    </location>
</feature>
<feature type="transmembrane region" description="Helical" evidence="2">
    <location>
        <begin position="2387"/>
        <end position="2404"/>
    </location>
</feature>
<feature type="domain" description="EGF-like" evidence="4">
    <location>
        <begin position="358"/>
        <end position="395"/>
    </location>
</feature>
<dbReference type="SUPFAM" id="SSF57184">
    <property type="entry name" value="Growth factor receptor domain"/>
    <property type="match status" value="7"/>
</dbReference>
<dbReference type="PANTHER" id="PTHR15332">
    <property type="entry name" value="PROPROTEIN CONVERTASE SUBTILISIN_KEXIN TYPE 5-LIKE"/>
    <property type="match status" value="1"/>
</dbReference>
<dbReference type="KEGG" id="ptm:GSPATT00024400001"/>
<feature type="domain" description="EGF-like" evidence="4">
    <location>
        <begin position="935"/>
        <end position="964"/>
    </location>
</feature>
<dbReference type="PANTHER" id="PTHR15332:SF175">
    <property type="entry name" value="PROPROTEIN CONVERTASE SUBTILISIN_KEXIN TYPE 5-LIKE"/>
    <property type="match status" value="1"/>
</dbReference>